<dbReference type="GO" id="GO:0051146">
    <property type="term" value="P:striated muscle cell differentiation"/>
    <property type="evidence" value="ECO:0007669"/>
    <property type="project" value="TreeGrafter"/>
</dbReference>
<dbReference type="InterPro" id="IPR006916">
    <property type="entry name" value="POPDC1-3"/>
</dbReference>
<dbReference type="OrthoDB" id="425611at2759"/>
<feature type="transmembrane region" description="Helical" evidence="6">
    <location>
        <begin position="94"/>
        <end position="113"/>
    </location>
</feature>
<feature type="region of interest" description="Disordered" evidence="5">
    <location>
        <begin position="302"/>
        <end position="324"/>
    </location>
</feature>
<accession>A0A8S3VJ74</accession>
<feature type="compositionally biased region" description="Low complexity" evidence="5">
    <location>
        <begin position="372"/>
        <end position="386"/>
    </location>
</feature>
<evidence type="ECO:0000256" key="6">
    <source>
        <dbReference type="SAM" id="Phobius"/>
    </source>
</evidence>
<feature type="domain" description="POPDC1-3" evidence="7">
    <location>
        <begin position="41"/>
        <end position="274"/>
    </location>
</feature>
<feature type="transmembrane region" description="Helical" evidence="6">
    <location>
        <begin position="67"/>
        <end position="88"/>
    </location>
</feature>
<dbReference type="GO" id="GO:0042391">
    <property type="term" value="P:regulation of membrane potential"/>
    <property type="evidence" value="ECO:0007669"/>
    <property type="project" value="TreeGrafter"/>
</dbReference>
<evidence type="ECO:0000256" key="2">
    <source>
        <dbReference type="ARBA" id="ARBA00022692"/>
    </source>
</evidence>
<evidence type="ECO:0000256" key="3">
    <source>
        <dbReference type="ARBA" id="ARBA00022989"/>
    </source>
</evidence>
<comment type="subcellular location">
    <subcellularLocation>
        <location evidence="1">Membrane</location>
        <topology evidence="1">Multi-pass membrane protein</topology>
    </subcellularLocation>
</comment>
<keyword evidence="9" id="KW-1185">Reference proteome</keyword>
<evidence type="ECO:0000256" key="5">
    <source>
        <dbReference type="SAM" id="MobiDB-lite"/>
    </source>
</evidence>
<feature type="region of interest" description="Disordered" evidence="5">
    <location>
        <begin position="364"/>
        <end position="386"/>
    </location>
</feature>
<protein>
    <submittedName>
        <fullName evidence="8">BVES</fullName>
    </submittedName>
</protein>
<gene>
    <name evidence="8" type="ORF">MEDL_65214</name>
</gene>
<comment type="caution">
    <text evidence="8">The sequence shown here is derived from an EMBL/GenBank/DDBJ whole genome shotgun (WGS) entry which is preliminary data.</text>
</comment>
<dbReference type="EMBL" id="CAJPWZ010003160">
    <property type="protein sequence ID" value="CAG2253668.1"/>
    <property type="molecule type" value="Genomic_DNA"/>
</dbReference>
<dbReference type="Proteomes" id="UP000683360">
    <property type="component" value="Unassembled WGS sequence"/>
</dbReference>
<sequence length="386" mass="43840">MRIEENYTKMAWDNISQIDNRTVIFRNWTNPVIGCFTWTSPNHFLFQLANCVLLIALFAPDGKKGILFMHGFFVLGFLLLSVWSWVVLCAPDFFSWNFSFMVLNAIQTLFLMYHIRPVKFCDELEQVYVALFQPMKIPRHLFKKLVSTDYCTLTSLHEGEAYATQGISKTDRLGLLMSGKMNVYSHNNLLHQIHEKEFIDSPEFESGVGGDEKYQSFKTESHLAPNEATNNSGVCYSLLIIDSIKRIFQHYLANVFNIILGRDITNKLYALNEKVALRKGSRVDIRLPSVSSSLKAKQDLRKTVAGVGDESPSHAPQTIIDDTGDDDVYLDESVEDQEKEGLLNGHLRQPYFRGPSLSTCSEFSRGESPRCSINSHSSNSGIHIKM</sequence>
<evidence type="ECO:0000256" key="1">
    <source>
        <dbReference type="ARBA" id="ARBA00004141"/>
    </source>
</evidence>
<dbReference type="GO" id="GO:0007507">
    <property type="term" value="P:heart development"/>
    <property type="evidence" value="ECO:0007669"/>
    <property type="project" value="TreeGrafter"/>
</dbReference>
<dbReference type="GO" id="GO:0042383">
    <property type="term" value="C:sarcolemma"/>
    <property type="evidence" value="ECO:0007669"/>
    <property type="project" value="TreeGrafter"/>
</dbReference>
<dbReference type="Pfam" id="PF04831">
    <property type="entry name" value="POPDC1-3"/>
    <property type="match status" value="1"/>
</dbReference>
<keyword evidence="3 6" id="KW-1133">Transmembrane helix</keyword>
<keyword evidence="4 6" id="KW-0472">Membrane</keyword>
<reference evidence="8" key="1">
    <citation type="submission" date="2021-03" db="EMBL/GenBank/DDBJ databases">
        <authorList>
            <person name="Bekaert M."/>
        </authorList>
    </citation>
    <scope>NUCLEOTIDE SEQUENCE</scope>
</reference>
<dbReference type="InterPro" id="IPR055272">
    <property type="entry name" value="POPDC1-3_dom"/>
</dbReference>
<proteinExistence type="predicted"/>
<name>A0A8S3VJ74_MYTED</name>
<organism evidence="8 9">
    <name type="scientific">Mytilus edulis</name>
    <name type="common">Blue mussel</name>
    <dbReference type="NCBI Taxonomy" id="6550"/>
    <lineage>
        <taxon>Eukaryota</taxon>
        <taxon>Metazoa</taxon>
        <taxon>Spiralia</taxon>
        <taxon>Lophotrochozoa</taxon>
        <taxon>Mollusca</taxon>
        <taxon>Bivalvia</taxon>
        <taxon>Autobranchia</taxon>
        <taxon>Pteriomorphia</taxon>
        <taxon>Mytilida</taxon>
        <taxon>Mytiloidea</taxon>
        <taxon>Mytilidae</taxon>
        <taxon>Mytilinae</taxon>
        <taxon>Mytilus</taxon>
    </lineage>
</organism>
<evidence type="ECO:0000256" key="4">
    <source>
        <dbReference type="ARBA" id="ARBA00023136"/>
    </source>
</evidence>
<evidence type="ECO:0000259" key="7">
    <source>
        <dbReference type="Pfam" id="PF04831"/>
    </source>
</evidence>
<dbReference type="GO" id="GO:0030552">
    <property type="term" value="F:cAMP binding"/>
    <property type="evidence" value="ECO:0007669"/>
    <property type="project" value="TreeGrafter"/>
</dbReference>
<evidence type="ECO:0000313" key="8">
    <source>
        <dbReference type="EMBL" id="CAG2253668.1"/>
    </source>
</evidence>
<keyword evidence="2 6" id="KW-0812">Transmembrane</keyword>
<dbReference type="AlphaFoldDB" id="A0A8S3VJ74"/>
<feature type="transmembrane region" description="Helical" evidence="6">
    <location>
        <begin position="44"/>
        <end position="60"/>
    </location>
</feature>
<dbReference type="PANTHER" id="PTHR12101:SF30">
    <property type="entry name" value="POPEYE DOMAIN-CONTAINING PROTEIN 3-LIKE PROTEIN"/>
    <property type="match status" value="1"/>
</dbReference>
<evidence type="ECO:0000313" key="9">
    <source>
        <dbReference type="Proteomes" id="UP000683360"/>
    </source>
</evidence>
<dbReference type="PANTHER" id="PTHR12101">
    <property type="entry name" value="POPEYE DOMAIN CONTAINING PROTEIN"/>
    <property type="match status" value="1"/>
</dbReference>